<feature type="signal peptide" evidence="4">
    <location>
        <begin position="1"/>
        <end position="20"/>
    </location>
</feature>
<dbReference type="SUPFAM" id="SSF81296">
    <property type="entry name" value="E set domains"/>
    <property type="match status" value="1"/>
</dbReference>
<protein>
    <submittedName>
        <fullName evidence="7">N-acetylglucosamine-binding protein GbpA</fullName>
    </submittedName>
</protein>
<dbReference type="EMBL" id="PJCG01000022">
    <property type="protein sequence ID" value="PKI22111.1"/>
    <property type="molecule type" value="Genomic_DNA"/>
</dbReference>
<dbReference type="AlphaFoldDB" id="A0A2N1IRB5"/>
<dbReference type="Proteomes" id="UP000233399">
    <property type="component" value="Unassembled WGS sequence"/>
</dbReference>
<accession>A0A2N1IRB5</accession>
<keyword evidence="2" id="KW-0147">Chitin-binding</keyword>
<keyword evidence="1" id="KW-0964">Secreted</keyword>
<dbReference type="PANTHER" id="PTHR34823">
    <property type="entry name" value="GLCNAC-BINDING PROTEIN A"/>
    <property type="match status" value="1"/>
</dbReference>
<dbReference type="InterPro" id="IPR051024">
    <property type="entry name" value="GlcNAc_Chitin_IntDeg"/>
</dbReference>
<sequence length="489" mass="53446">MSTTKNVRRLLATSVWVAMAGAGIQGQLAYAHGYTSEPPSRAYACRLGQNTECGAATYEPQSVGETVKGFPARGPVDGKLASGGERGDFAPLDEQSANRWHLTTIKQRDITFEWHYTEGHKTTGWEYFITKAGWNPNSPLARDAFELTPFCKVDGHGKPARGEGQPTVGPSPVKHQCTLPADRSGHHVIMGVWTVDDTAAAFYNVMDVDIQTDGGPVPQWPQVGAINPHRDLQIGDKVKARAFVAGSESAPYSVSITIENAEEGLAPNWSYKLATRINESQSLVQAGQPDQEGNITPVQGANNIYAKPETGISSYQLDFEGVPSDDSYLHLHDLKSEYTLTDGKAALDFTLMTNRNLQVSARLYDSANQQVGFVRQQVDATTSPISLPVASVEGEHLLKVVGVNKTGRILLQEERKVQLKTAGGEGYDFEFPQSLASYKAGTRVLQPKTGEVFECKPFPYEGWCKIYSESASQYEPGVGSNWQDAWIKR</sequence>
<organism evidence="7 8">
    <name type="scientific">Pseudomonas monteilii</name>
    <dbReference type="NCBI Taxonomy" id="76759"/>
    <lineage>
        <taxon>Bacteria</taxon>
        <taxon>Pseudomonadati</taxon>
        <taxon>Pseudomonadota</taxon>
        <taxon>Gammaproteobacteria</taxon>
        <taxon>Pseudomonadales</taxon>
        <taxon>Pseudomonadaceae</taxon>
        <taxon>Pseudomonas</taxon>
    </lineage>
</organism>
<dbReference type="NCBIfam" id="NF009690">
    <property type="entry name" value="PRK13211.1"/>
    <property type="match status" value="1"/>
</dbReference>
<evidence type="ECO:0000259" key="5">
    <source>
        <dbReference type="Pfam" id="PF03067"/>
    </source>
</evidence>
<dbReference type="InterPro" id="IPR014756">
    <property type="entry name" value="Ig_E-set"/>
</dbReference>
<keyword evidence="3 4" id="KW-0732">Signal</keyword>
<dbReference type="RefSeq" id="WP_028697531.1">
    <property type="nucleotide sequence ID" value="NZ_KK214945.1"/>
</dbReference>
<gene>
    <name evidence="7" type="ORF">CXB65_14635</name>
</gene>
<evidence type="ECO:0000256" key="3">
    <source>
        <dbReference type="ARBA" id="ARBA00022729"/>
    </source>
</evidence>
<dbReference type="Gene3D" id="3.30.70.2150">
    <property type="match status" value="1"/>
</dbReference>
<evidence type="ECO:0000256" key="2">
    <source>
        <dbReference type="ARBA" id="ARBA00022669"/>
    </source>
</evidence>
<dbReference type="InterPro" id="IPR004302">
    <property type="entry name" value="Cellulose/chitin-bd_N"/>
</dbReference>
<reference evidence="7 8" key="1">
    <citation type="submission" date="2017-12" db="EMBL/GenBank/DDBJ databases">
        <title>Isolation and characterization of an aerobic denitrifying Pseudomonas monteilii CY06 from aquaculture ponds.</title>
        <authorList>
            <person name="Ma Q."/>
            <person name="Cai Y."/>
            <person name="He Z."/>
        </authorList>
    </citation>
    <scope>NUCLEOTIDE SEQUENCE [LARGE SCALE GENOMIC DNA]</scope>
    <source>
        <strain evidence="7 8">CY06</strain>
    </source>
</reference>
<proteinExistence type="predicted"/>
<evidence type="ECO:0000256" key="4">
    <source>
        <dbReference type="SAM" id="SignalP"/>
    </source>
</evidence>
<dbReference type="Gene3D" id="2.60.40.2550">
    <property type="match status" value="1"/>
</dbReference>
<dbReference type="CDD" id="cd21177">
    <property type="entry name" value="LPMO_AA10"/>
    <property type="match status" value="1"/>
</dbReference>
<name>A0A2N1IRB5_9PSED</name>
<evidence type="ECO:0000256" key="1">
    <source>
        <dbReference type="ARBA" id="ARBA00022525"/>
    </source>
</evidence>
<dbReference type="Pfam" id="PF03067">
    <property type="entry name" value="LPMO_10"/>
    <property type="match status" value="1"/>
</dbReference>
<dbReference type="GO" id="GO:0008061">
    <property type="term" value="F:chitin binding"/>
    <property type="evidence" value="ECO:0007669"/>
    <property type="project" value="UniProtKB-KW"/>
</dbReference>
<evidence type="ECO:0000313" key="8">
    <source>
        <dbReference type="Proteomes" id="UP000233399"/>
    </source>
</evidence>
<feature type="domain" description="Chitin-binding type-4" evidence="5">
    <location>
        <begin position="32"/>
        <end position="208"/>
    </location>
</feature>
<feature type="domain" description="N-acetylglucosamine binding protein A" evidence="6">
    <location>
        <begin position="220"/>
        <end position="317"/>
    </location>
</feature>
<dbReference type="Pfam" id="PF18416">
    <property type="entry name" value="GbpA_2"/>
    <property type="match status" value="1"/>
</dbReference>
<dbReference type="InterPro" id="IPR041029">
    <property type="entry name" value="GbpA_2"/>
</dbReference>
<feature type="chain" id="PRO_5014916583" evidence="4">
    <location>
        <begin position="21"/>
        <end position="489"/>
    </location>
</feature>
<evidence type="ECO:0000259" key="6">
    <source>
        <dbReference type="Pfam" id="PF18416"/>
    </source>
</evidence>
<dbReference type="PANTHER" id="PTHR34823:SF1">
    <property type="entry name" value="CHITIN-BINDING TYPE-4 DOMAIN-CONTAINING PROTEIN"/>
    <property type="match status" value="1"/>
</dbReference>
<comment type="caution">
    <text evidence="7">The sequence shown here is derived from an EMBL/GenBank/DDBJ whole genome shotgun (WGS) entry which is preliminary data.</text>
</comment>
<evidence type="ECO:0000313" key="7">
    <source>
        <dbReference type="EMBL" id="PKI22111.1"/>
    </source>
</evidence>
<dbReference type="Gene3D" id="2.70.50.50">
    <property type="entry name" value="chitin-binding protein cbp21"/>
    <property type="match status" value="1"/>
</dbReference>